<dbReference type="RefSeq" id="WP_397079200.1">
    <property type="nucleotide sequence ID" value="NZ_JBITGY010000001.1"/>
</dbReference>
<proteinExistence type="predicted"/>
<reference evidence="1 2" key="1">
    <citation type="submission" date="2024-10" db="EMBL/GenBank/DDBJ databases">
        <title>The Natural Products Discovery Center: Release of the First 8490 Sequenced Strains for Exploring Actinobacteria Biosynthetic Diversity.</title>
        <authorList>
            <person name="Kalkreuter E."/>
            <person name="Kautsar S.A."/>
            <person name="Yang D."/>
            <person name="Bader C.D."/>
            <person name="Teijaro C.N."/>
            <person name="Fluegel L."/>
            <person name="Davis C.M."/>
            <person name="Simpson J.R."/>
            <person name="Lauterbach L."/>
            <person name="Steele A.D."/>
            <person name="Gui C."/>
            <person name="Meng S."/>
            <person name="Li G."/>
            <person name="Viehrig K."/>
            <person name="Ye F."/>
            <person name="Su P."/>
            <person name="Kiefer A.F."/>
            <person name="Nichols A."/>
            <person name="Cepeda A.J."/>
            <person name="Yan W."/>
            <person name="Fan B."/>
            <person name="Jiang Y."/>
            <person name="Adhikari A."/>
            <person name="Zheng C.-J."/>
            <person name="Schuster L."/>
            <person name="Cowan T.M."/>
            <person name="Smanski M.J."/>
            <person name="Chevrette M.G."/>
            <person name="De Carvalho L.P.S."/>
            <person name="Shen B."/>
        </authorList>
    </citation>
    <scope>NUCLEOTIDE SEQUENCE [LARGE SCALE GENOMIC DNA]</scope>
    <source>
        <strain evidence="1 2">NPDC050545</strain>
    </source>
</reference>
<protein>
    <submittedName>
        <fullName evidence="1">Replication-relaxation family protein</fullName>
    </submittedName>
</protein>
<organism evidence="1 2">
    <name type="scientific">Nonomuraea typhae</name>
    <dbReference type="NCBI Taxonomy" id="2603600"/>
    <lineage>
        <taxon>Bacteria</taxon>
        <taxon>Bacillati</taxon>
        <taxon>Actinomycetota</taxon>
        <taxon>Actinomycetes</taxon>
        <taxon>Streptosporangiales</taxon>
        <taxon>Streptosporangiaceae</taxon>
        <taxon>Nonomuraea</taxon>
    </lineage>
</organism>
<dbReference type="InterPro" id="IPR025855">
    <property type="entry name" value="Replic_Relax"/>
</dbReference>
<dbReference type="EMBL" id="JBITGY010000001">
    <property type="protein sequence ID" value="MFI6496184.1"/>
    <property type="molecule type" value="Genomic_DNA"/>
</dbReference>
<evidence type="ECO:0000313" key="2">
    <source>
        <dbReference type="Proteomes" id="UP001612741"/>
    </source>
</evidence>
<evidence type="ECO:0000313" key="1">
    <source>
        <dbReference type="EMBL" id="MFI6496184.1"/>
    </source>
</evidence>
<name>A0ABW7YLG3_9ACTN</name>
<comment type="caution">
    <text evidence="1">The sequence shown here is derived from an EMBL/GenBank/DDBJ whole genome shotgun (WGS) entry which is preliminary data.</text>
</comment>
<keyword evidence="2" id="KW-1185">Reference proteome</keyword>
<dbReference type="Pfam" id="PF13814">
    <property type="entry name" value="Replic_Relax"/>
    <property type="match status" value="1"/>
</dbReference>
<sequence length="245" mass="28183">MLASLYRLNSASLNHIYRLHFPHVSLRSCQYVMKRLVDWGAVVAFDRRMGGPLRGSGQRIFALDPAAHRLMCRMEGYKDPIDTSEVNAGRWSHRHAMTISELYVRCVEATRNDEIQLIEFTAEPASWWTYGHREILKPDAYLKIGLPDTRLRDHWWIEVDLGTESTPTVKTKFSAYLDFAARNLPGPEDTVPRVLVTVLEQRRCTTLKRLVEHLGEDARHLIHVVPFDHAVPLLSTYANAPRRSI</sequence>
<dbReference type="Proteomes" id="UP001612741">
    <property type="component" value="Unassembled WGS sequence"/>
</dbReference>
<gene>
    <name evidence="1" type="ORF">ACIBG2_02315</name>
</gene>
<accession>A0ABW7YLG3</accession>